<keyword evidence="2" id="KW-0645">Protease</keyword>
<reference evidence="5 6" key="1">
    <citation type="submission" date="2019-09" db="EMBL/GenBank/DDBJ databases">
        <authorList>
            <person name="Chandra G."/>
            <person name="Truman W A."/>
        </authorList>
    </citation>
    <scope>NUCLEOTIDE SEQUENCE [LARGE SCALE GENOMIC DNA]</scope>
    <source>
        <strain evidence="5">PS710</strain>
    </source>
</reference>
<keyword evidence="3" id="KW-0378">Hydrolase</keyword>
<dbReference type="SUPFAM" id="SSF50789">
    <property type="entry name" value="Herpes virus serine proteinase, assemblin"/>
    <property type="match status" value="1"/>
</dbReference>
<dbReference type="GO" id="GO:0006508">
    <property type="term" value="P:proteolysis"/>
    <property type="evidence" value="ECO:0007669"/>
    <property type="project" value="UniProtKB-KW"/>
</dbReference>
<dbReference type="RefSeq" id="WP_150763126.1">
    <property type="nucleotide sequence ID" value="NZ_CABVHW010000001.1"/>
</dbReference>
<evidence type="ECO:0000313" key="5">
    <source>
        <dbReference type="EMBL" id="VVN74113.1"/>
    </source>
</evidence>
<accession>A0A5E7AGR8</accession>
<sequence length="224" mass="23942">MPSICKTLAFDQASIKFANAGAQGVFEGYASVFSVVDSDGDIIEPGAYAQALKTQSRAVAMFFNHRRNEIPVGKWLDLSEDSTGLHVRGELTPGNPQSDALKAAMIHGTVGGMSVGFSAAKGDVTPIDTGYSFKTVSRLNEISICTFPANEQATVSTLKSMDAIESIRDAENWLRDSAGLSKSEALAFIARIKSAVRSDSESGDQSEIAALLERLKTFPSLEKQ</sequence>
<dbReference type="Pfam" id="PF04586">
    <property type="entry name" value="Peptidase_S78"/>
    <property type="match status" value="1"/>
</dbReference>
<dbReference type="InterPro" id="IPR054613">
    <property type="entry name" value="Peptidase_S78_dom"/>
</dbReference>
<dbReference type="GO" id="GO:0008233">
    <property type="term" value="F:peptidase activity"/>
    <property type="evidence" value="ECO:0007669"/>
    <property type="project" value="UniProtKB-KW"/>
</dbReference>
<evidence type="ECO:0000256" key="1">
    <source>
        <dbReference type="ARBA" id="ARBA00022612"/>
    </source>
</evidence>
<dbReference type="AlphaFoldDB" id="A0A5E7AGR8"/>
<evidence type="ECO:0000259" key="4">
    <source>
        <dbReference type="Pfam" id="PF04586"/>
    </source>
</evidence>
<organism evidence="5 6">
    <name type="scientific">Pseudomonas fluorescens</name>
    <dbReference type="NCBI Taxonomy" id="294"/>
    <lineage>
        <taxon>Bacteria</taxon>
        <taxon>Pseudomonadati</taxon>
        <taxon>Pseudomonadota</taxon>
        <taxon>Gammaproteobacteria</taxon>
        <taxon>Pseudomonadales</taxon>
        <taxon>Pseudomonadaceae</taxon>
        <taxon>Pseudomonas</taxon>
    </lineage>
</organism>
<feature type="domain" description="Prohead serine protease" evidence="4">
    <location>
        <begin position="21"/>
        <end position="164"/>
    </location>
</feature>
<proteinExistence type="predicted"/>
<protein>
    <recommendedName>
        <fullName evidence="4">Prohead serine protease domain-containing protein</fullName>
    </recommendedName>
</protein>
<evidence type="ECO:0000256" key="3">
    <source>
        <dbReference type="ARBA" id="ARBA00022801"/>
    </source>
</evidence>
<gene>
    <name evidence="5" type="ORF">PS710_00629</name>
</gene>
<dbReference type="Proteomes" id="UP000381093">
    <property type="component" value="Unassembled WGS sequence"/>
</dbReference>
<dbReference type="EMBL" id="CABVHW010000001">
    <property type="protein sequence ID" value="VVN74113.1"/>
    <property type="molecule type" value="Genomic_DNA"/>
</dbReference>
<evidence type="ECO:0000313" key="6">
    <source>
        <dbReference type="Proteomes" id="UP000381093"/>
    </source>
</evidence>
<evidence type="ECO:0000256" key="2">
    <source>
        <dbReference type="ARBA" id="ARBA00022670"/>
    </source>
</evidence>
<name>A0A5E7AGR8_PSEFL</name>
<dbReference type="InterPro" id="IPR006433">
    <property type="entry name" value="Prohead_protease"/>
</dbReference>
<keyword evidence="1" id="KW-1188">Viral release from host cell</keyword>
<dbReference type="NCBIfam" id="TIGR01543">
    <property type="entry name" value="proheadase_HK97"/>
    <property type="match status" value="1"/>
</dbReference>